<name>A0A813GKL4_POLGL</name>
<feature type="region of interest" description="Disordered" evidence="1">
    <location>
        <begin position="51"/>
        <end position="119"/>
    </location>
</feature>
<feature type="compositionally biased region" description="Low complexity" evidence="1">
    <location>
        <begin position="53"/>
        <end position="94"/>
    </location>
</feature>
<evidence type="ECO:0000313" key="2">
    <source>
        <dbReference type="EMBL" id="CAE8627596.1"/>
    </source>
</evidence>
<proteinExistence type="predicted"/>
<gene>
    <name evidence="2" type="ORF">PGLA1383_LOCUS44325</name>
</gene>
<keyword evidence="3" id="KW-1185">Reference proteome</keyword>
<accession>A0A813GKL4</accession>
<dbReference type="AlphaFoldDB" id="A0A813GKL4"/>
<dbReference type="EMBL" id="CAJNNV010029217">
    <property type="protein sequence ID" value="CAE8627596.1"/>
    <property type="molecule type" value="Genomic_DNA"/>
</dbReference>
<feature type="compositionally biased region" description="Polar residues" evidence="1">
    <location>
        <begin position="95"/>
        <end position="104"/>
    </location>
</feature>
<feature type="non-terminal residue" evidence="2">
    <location>
        <position position="165"/>
    </location>
</feature>
<protein>
    <submittedName>
        <fullName evidence="2">Uncharacterized protein</fullName>
    </submittedName>
</protein>
<feature type="region of interest" description="Disordered" evidence="1">
    <location>
        <begin position="15"/>
        <end position="39"/>
    </location>
</feature>
<sequence length="165" mass="17317">EALQEGLLQLLPLSAAAPRGGGGQGLGQWGPATTRGWLGPVRGTLKQLLPVRNNSNSNNNNNPNPNNNNSNNNSNNSNPNNNNNNNNSNNNINSGQSVDRSSGTLKDESSGDSAVNNAPGLEATRRAGILRCLEAVPRLQGAAARALLEDQKSCWPSELPAHLPL</sequence>
<organism evidence="2 3">
    <name type="scientific">Polarella glacialis</name>
    <name type="common">Dinoflagellate</name>
    <dbReference type="NCBI Taxonomy" id="89957"/>
    <lineage>
        <taxon>Eukaryota</taxon>
        <taxon>Sar</taxon>
        <taxon>Alveolata</taxon>
        <taxon>Dinophyceae</taxon>
        <taxon>Suessiales</taxon>
        <taxon>Suessiaceae</taxon>
        <taxon>Polarella</taxon>
    </lineage>
</organism>
<feature type="compositionally biased region" description="Gly residues" evidence="1">
    <location>
        <begin position="19"/>
        <end position="28"/>
    </location>
</feature>
<reference evidence="2" key="1">
    <citation type="submission" date="2021-02" db="EMBL/GenBank/DDBJ databases">
        <authorList>
            <person name="Dougan E. K."/>
            <person name="Rhodes N."/>
            <person name="Thang M."/>
            <person name="Chan C."/>
        </authorList>
    </citation>
    <scope>NUCLEOTIDE SEQUENCE</scope>
</reference>
<evidence type="ECO:0000313" key="3">
    <source>
        <dbReference type="Proteomes" id="UP000654075"/>
    </source>
</evidence>
<evidence type="ECO:0000256" key="1">
    <source>
        <dbReference type="SAM" id="MobiDB-lite"/>
    </source>
</evidence>
<feature type="non-terminal residue" evidence="2">
    <location>
        <position position="1"/>
    </location>
</feature>
<dbReference type="Proteomes" id="UP000654075">
    <property type="component" value="Unassembled WGS sequence"/>
</dbReference>
<comment type="caution">
    <text evidence="2">The sequence shown here is derived from an EMBL/GenBank/DDBJ whole genome shotgun (WGS) entry which is preliminary data.</text>
</comment>